<organism evidence="18 19">
    <name type="scientific">Engystomops pustulosus</name>
    <name type="common">Tungara frog</name>
    <name type="synonym">Physalaemus pustulosus</name>
    <dbReference type="NCBI Taxonomy" id="76066"/>
    <lineage>
        <taxon>Eukaryota</taxon>
        <taxon>Metazoa</taxon>
        <taxon>Chordata</taxon>
        <taxon>Craniata</taxon>
        <taxon>Vertebrata</taxon>
        <taxon>Euteleostomi</taxon>
        <taxon>Amphibia</taxon>
        <taxon>Batrachia</taxon>
        <taxon>Anura</taxon>
        <taxon>Neobatrachia</taxon>
        <taxon>Hyloidea</taxon>
        <taxon>Leptodactylidae</taxon>
        <taxon>Leiuperinae</taxon>
        <taxon>Engystomops</taxon>
    </lineage>
</organism>
<evidence type="ECO:0000256" key="15">
    <source>
        <dbReference type="ARBA" id="ARBA00049322"/>
    </source>
</evidence>
<comment type="catalytic activity">
    <reaction evidence="13">
        <text>9-octadecanoyloxy-octadecanoate + H2O = 9-hydroxy-octadecanoate + octadecanoate + H(+)</text>
        <dbReference type="Rhea" id="RHEA:52096"/>
        <dbReference type="ChEBI" id="CHEBI:15377"/>
        <dbReference type="ChEBI" id="CHEBI:15378"/>
        <dbReference type="ChEBI" id="CHEBI:25629"/>
        <dbReference type="ChEBI" id="CHEBI:136286"/>
        <dbReference type="ChEBI" id="CHEBI:136373"/>
    </reaction>
    <physiologicalReaction direction="left-to-right" evidence="13">
        <dbReference type="Rhea" id="RHEA:52097"/>
    </physiologicalReaction>
</comment>
<feature type="transmembrane region" description="Helical" evidence="17">
    <location>
        <begin position="49"/>
        <end position="75"/>
    </location>
</feature>
<evidence type="ECO:0000256" key="4">
    <source>
        <dbReference type="ARBA" id="ARBA00022692"/>
    </source>
</evidence>
<keyword evidence="6 17" id="KW-0472">Membrane</keyword>
<comment type="caution">
    <text evidence="18">The sequence shown here is derived from an EMBL/GenBank/DDBJ whole genome shotgun (WGS) entry which is preliminary data.</text>
</comment>
<dbReference type="EMBL" id="WNYA01006969">
    <property type="protein sequence ID" value="KAG8541638.1"/>
    <property type="molecule type" value="Genomic_DNA"/>
</dbReference>
<evidence type="ECO:0000313" key="18">
    <source>
        <dbReference type="EMBL" id="KAG8541638.1"/>
    </source>
</evidence>
<evidence type="ECO:0000256" key="14">
    <source>
        <dbReference type="ARBA" id="ARBA00049296"/>
    </source>
</evidence>
<dbReference type="Proteomes" id="UP000824782">
    <property type="component" value="Unassembled WGS sequence"/>
</dbReference>
<evidence type="ECO:0000256" key="1">
    <source>
        <dbReference type="ARBA" id="ARBA00000923"/>
    </source>
</evidence>
<comment type="catalytic activity">
    <reaction evidence="7">
        <text>12-hexadecanoyloxy-octadecanoate + H2O = 12-hydroxyoctadecanoate + hexadecanoate + H(+)</text>
        <dbReference type="Rhea" id="RHEA:52056"/>
        <dbReference type="ChEBI" id="CHEBI:7896"/>
        <dbReference type="ChEBI" id="CHEBI:15377"/>
        <dbReference type="ChEBI" id="CHEBI:15378"/>
        <dbReference type="ChEBI" id="CHEBI:83677"/>
        <dbReference type="ChEBI" id="CHEBI:84201"/>
    </reaction>
    <physiologicalReaction direction="left-to-right" evidence="7">
        <dbReference type="Rhea" id="RHEA:52057"/>
    </physiologicalReaction>
</comment>
<comment type="catalytic activity">
    <reaction evidence="16">
        <text>12-(9Z-hexadecenoyloxy)-octadecanoate + H2O = 12-hydroxyoctadecanoate + (9Z)-hexadecenoate + H(+)</text>
        <dbReference type="Rhea" id="RHEA:52072"/>
        <dbReference type="ChEBI" id="CHEBI:15377"/>
        <dbReference type="ChEBI" id="CHEBI:15378"/>
        <dbReference type="ChEBI" id="CHEBI:32372"/>
        <dbReference type="ChEBI" id="CHEBI:84201"/>
        <dbReference type="ChEBI" id="CHEBI:136312"/>
    </reaction>
    <physiologicalReaction direction="left-to-right" evidence="16">
        <dbReference type="Rhea" id="RHEA:52073"/>
    </physiologicalReaction>
</comment>
<comment type="subcellular location">
    <subcellularLocation>
        <location evidence="2">Endomembrane system</location>
        <topology evidence="2">Multi-pass membrane protein</topology>
    </subcellularLocation>
</comment>
<protein>
    <submittedName>
        <fullName evidence="18">Uncharacterized protein</fullName>
    </submittedName>
</protein>
<evidence type="ECO:0000313" key="19">
    <source>
        <dbReference type="Proteomes" id="UP000824782"/>
    </source>
</evidence>
<dbReference type="AlphaFoldDB" id="A0AAV6YZT8"/>
<comment type="catalytic activity">
    <reaction evidence="9">
        <text>9-hexadecanoyloxy-octadecanoate + H2O = 9-hydroxy-octadecanoate + hexadecanoate + H(+)</text>
        <dbReference type="Rhea" id="RHEA:52052"/>
        <dbReference type="ChEBI" id="CHEBI:7896"/>
        <dbReference type="ChEBI" id="CHEBI:15377"/>
        <dbReference type="ChEBI" id="CHEBI:15378"/>
        <dbReference type="ChEBI" id="CHEBI:83670"/>
        <dbReference type="ChEBI" id="CHEBI:136286"/>
    </reaction>
    <physiologicalReaction direction="left-to-right" evidence="9">
        <dbReference type="Rhea" id="RHEA:52053"/>
    </physiologicalReaction>
</comment>
<dbReference type="InterPro" id="IPR006838">
    <property type="entry name" value="ADTRP_AIG1"/>
</dbReference>
<evidence type="ECO:0000256" key="3">
    <source>
        <dbReference type="ARBA" id="ARBA00009300"/>
    </source>
</evidence>
<evidence type="ECO:0000256" key="13">
    <source>
        <dbReference type="ARBA" id="ARBA00049221"/>
    </source>
</evidence>
<dbReference type="GO" id="GO:0016020">
    <property type="term" value="C:membrane"/>
    <property type="evidence" value="ECO:0007669"/>
    <property type="project" value="InterPro"/>
</dbReference>
<comment type="catalytic activity">
    <reaction evidence="15">
        <text>13-(9Z-hexadecenoyloxy)-octadecanoate + H2O = 13-hydroxy-octadecanoate + (9Z)-hexadecenoate + H(+)</text>
        <dbReference type="Rhea" id="RHEA:52076"/>
        <dbReference type="ChEBI" id="CHEBI:15377"/>
        <dbReference type="ChEBI" id="CHEBI:15378"/>
        <dbReference type="ChEBI" id="CHEBI:32372"/>
        <dbReference type="ChEBI" id="CHEBI:136304"/>
        <dbReference type="ChEBI" id="CHEBI:136315"/>
    </reaction>
    <physiologicalReaction direction="left-to-right" evidence="15">
        <dbReference type="Rhea" id="RHEA:52077"/>
    </physiologicalReaction>
</comment>
<evidence type="ECO:0000256" key="12">
    <source>
        <dbReference type="ARBA" id="ARBA00048800"/>
    </source>
</evidence>
<accession>A0AAV6YZT8</accession>
<comment type="similarity">
    <text evidence="3">Belongs to the AIG1 family.</text>
</comment>
<name>A0AAV6YZT8_ENGPU</name>
<dbReference type="PANTHER" id="PTHR10989:SF17">
    <property type="entry name" value="ANDROGEN-DEPENDENT TFPI-REGULATING PROTEIN"/>
    <property type="match status" value="1"/>
</dbReference>
<dbReference type="PANTHER" id="PTHR10989">
    <property type="entry name" value="ANDROGEN-INDUCED PROTEIN 1-RELATED"/>
    <property type="match status" value="1"/>
</dbReference>
<keyword evidence="19" id="KW-1185">Reference proteome</keyword>
<evidence type="ECO:0000256" key="9">
    <source>
        <dbReference type="ARBA" id="ARBA00047863"/>
    </source>
</evidence>
<keyword evidence="4 17" id="KW-0812">Transmembrane</keyword>
<proteinExistence type="inferred from homology"/>
<comment type="catalytic activity">
    <reaction evidence="11">
        <text>12-(9Z-octadecenoyloxy)-octadecanoate + H2O = 12-hydroxyoctadecanoate + (9Z)-octadecenoate + H(+)</text>
        <dbReference type="Rhea" id="RHEA:52060"/>
        <dbReference type="ChEBI" id="CHEBI:15377"/>
        <dbReference type="ChEBI" id="CHEBI:15378"/>
        <dbReference type="ChEBI" id="CHEBI:30823"/>
        <dbReference type="ChEBI" id="CHEBI:84201"/>
        <dbReference type="ChEBI" id="CHEBI:136302"/>
    </reaction>
    <physiologicalReaction direction="left-to-right" evidence="11">
        <dbReference type="Rhea" id="RHEA:52061"/>
    </physiologicalReaction>
</comment>
<evidence type="ECO:0000256" key="5">
    <source>
        <dbReference type="ARBA" id="ARBA00022989"/>
    </source>
</evidence>
<comment type="catalytic activity">
    <reaction evidence="14">
        <text>13-(9Z-octadecenoyloxy)-octadecanoate + H2O = 13-hydroxy-octadecanoate + (9Z)-octadecenoate + H(+)</text>
        <dbReference type="Rhea" id="RHEA:52064"/>
        <dbReference type="ChEBI" id="CHEBI:15377"/>
        <dbReference type="ChEBI" id="CHEBI:15378"/>
        <dbReference type="ChEBI" id="CHEBI:30823"/>
        <dbReference type="ChEBI" id="CHEBI:136303"/>
        <dbReference type="ChEBI" id="CHEBI:136304"/>
    </reaction>
    <physiologicalReaction direction="left-to-right" evidence="14">
        <dbReference type="Rhea" id="RHEA:52065"/>
    </physiologicalReaction>
</comment>
<dbReference type="GO" id="GO:0012505">
    <property type="term" value="C:endomembrane system"/>
    <property type="evidence" value="ECO:0007669"/>
    <property type="project" value="UniProtKB-SubCell"/>
</dbReference>
<comment type="catalytic activity">
    <reaction evidence="12">
        <text>9-(9Z-octadecenoyloxy)-octadecanoate + H2O = 9-hydroxy-octadecanoate + (9Z)-octadecenoate + H(+)</text>
        <dbReference type="Rhea" id="RHEA:52048"/>
        <dbReference type="ChEBI" id="CHEBI:15377"/>
        <dbReference type="ChEBI" id="CHEBI:15378"/>
        <dbReference type="ChEBI" id="CHEBI:30823"/>
        <dbReference type="ChEBI" id="CHEBI:136282"/>
        <dbReference type="ChEBI" id="CHEBI:136286"/>
    </reaction>
    <physiologicalReaction direction="left-to-right" evidence="12">
        <dbReference type="Rhea" id="RHEA:52049"/>
    </physiologicalReaction>
</comment>
<evidence type="ECO:0000256" key="6">
    <source>
        <dbReference type="ARBA" id="ARBA00023136"/>
    </source>
</evidence>
<gene>
    <name evidence="18" type="ORF">GDO81_028556</name>
</gene>
<evidence type="ECO:0000256" key="7">
    <source>
        <dbReference type="ARBA" id="ARBA00047368"/>
    </source>
</evidence>
<keyword evidence="5 17" id="KW-1133">Transmembrane helix</keyword>
<evidence type="ECO:0000256" key="2">
    <source>
        <dbReference type="ARBA" id="ARBA00004127"/>
    </source>
</evidence>
<evidence type="ECO:0000256" key="11">
    <source>
        <dbReference type="ARBA" id="ARBA00048701"/>
    </source>
</evidence>
<reference evidence="18" key="1">
    <citation type="thesis" date="2020" institute="ProQuest LLC" country="789 East Eisenhower Parkway, Ann Arbor, MI, USA">
        <title>Comparative Genomics and Chromosome Evolution.</title>
        <authorList>
            <person name="Mudd A.B."/>
        </authorList>
    </citation>
    <scope>NUCLEOTIDE SEQUENCE</scope>
    <source>
        <strain evidence="18">237g6f4</strain>
        <tissue evidence="18">Blood</tissue>
    </source>
</reference>
<comment type="catalytic activity">
    <reaction evidence="1">
        <text>9-(9Z-hexadecenoyloxy)-octadecanoate + H2O = (9Z)-hexadecenoate + 9-hydroxy-octadecanoate + H(+)</text>
        <dbReference type="Rhea" id="RHEA:52068"/>
        <dbReference type="ChEBI" id="CHEBI:15377"/>
        <dbReference type="ChEBI" id="CHEBI:15378"/>
        <dbReference type="ChEBI" id="CHEBI:32372"/>
        <dbReference type="ChEBI" id="CHEBI:136286"/>
        <dbReference type="ChEBI" id="CHEBI:136309"/>
    </reaction>
    <physiologicalReaction direction="left-to-right" evidence="1">
        <dbReference type="Rhea" id="RHEA:52069"/>
    </physiologicalReaction>
</comment>
<evidence type="ECO:0000256" key="10">
    <source>
        <dbReference type="ARBA" id="ARBA00048680"/>
    </source>
</evidence>
<evidence type="ECO:0000256" key="8">
    <source>
        <dbReference type="ARBA" id="ARBA00047427"/>
    </source>
</evidence>
<dbReference type="Pfam" id="PF04750">
    <property type="entry name" value="Far-17a_AIG1"/>
    <property type="match status" value="1"/>
</dbReference>
<comment type="catalytic activity">
    <reaction evidence="10">
        <text>12-octadecanoyloxy-octadecanoate + H2O = 12-hydroxyoctadecanoate + octadecanoate + H(+)</text>
        <dbReference type="Rhea" id="RHEA:52080"/>
        <dbReference type="ChEBI" id="CHEBI:15377"/>
        <dbReference type="ChEBI" id="CHEBI:15378"/>
        <dbReference type="ChEBI" id="CHEBI:25629"/>
        <dbReference type="ChEBI" id="CHEBI:84201"/>
        <dbReference type="ChEBI" id="CHEBI:136330"/>
    </reaction>
    <physiologicalReaction direction="left-to-right" evidence="10">
        <dbReference type="Rhea" id="RHEA:52081"/>
    </physiologicalReaction>
</comment>
<comment type="catalytic activity">
    <reaction evidence="8">
        <text>13-octadecanoyloxy-octadecanoate + H2O = 13-hydroxy-octadecanoate + octadecanoate + H(+)</text>
        <dbReference type="Rhea" id="RHEA:52084"/>
        <dbReference type="ChEBI" id="CHEBI:15377"/>
        <dbReference type="ChEBI" id="CHEBI:15378"/>
        <dbReference type="ChEBI" id="CHEBI:25629"/>
        <dbReference type="ChEBI" id="CHEBI:136304"/>
        <dbReference type="ChEBI" id="CHEBI:136335"/>
    </reaction>
    <physiologicalReaction direction="left-to-right" evidence="8">
        <dbReference type="Rhea" id="RHEA:52085"/>
    </physiologicalReaction>
</comment>
<sequence>MQKLLSSENQYLGSLSNSSVSPWSRVIWIYFADGNWVYPFLGLLSPLGFLLFLLSSNVLAATVYIVGETLNYLVWGEVQNKKLKM</sequence>
<evidence type="ECO:0000256" key="17">
    <source>
        <dbReference type="SAM" id="Phobius"/>
    </source>
</evidence>
<evidence type="ECO:0000256" key="16">
    <source>
        <dbReference type="ARBA" id="ARBA00049428"/>
    </source>
</evidence>